<reference evidence="9 10" key="1">
    <citation type="submission" date="2019-02" db="EMBL/GenBank/DDBJ databases">
        <title>Genomic Encyclopedia of Type Strains, Phase IV (KMG-IV): sequencing the most valuable type-strain genomes for metagenomic binning, comparative biology and taxonomic classification.</title>
        <authorList>
            <person name="Goeker M."/>
        </authorList>
    </citation>
    <scope>NUCLEOTIDE SEQUENCE [LARGE SCALE GENOMIC DNA]</scope>
    <source>
        <strain evidence="9 10">DSM 21056</strain>
    </source>
</reference>
<dbReference type="AlphaFoldDB" id="A0A4Q8CZ73"/>
<evidence type="ECO:0000256" key="7">
    <source>
        <dbReference type="SAM" id="Phobius"/>
    </source>
</evidence>
<evidence type="ECO:0000256" key="5">
    <source>
        <dbReference type="ARBA" id="ARBA00022989"/>
    </source>
</evidence>
<feature type="transmembrane region" description="Helical" evidence="7">
    <location>
        <begin position="12"/>
        <end position="34"/>
    </location>
</feature>
<feature type="transmembrane region" description="Helical" evidence="7">
    <location>
        <begin position="523"/>
        <end position="546"/>
    </location>
</feature>
<feature type="transmembrane region" description="Helical" evidence="7">
    <location>
        <begin position="138"/>
        <end position="156"/>
    </location>
</feature>
<feature type="transmembrane region" description="Helical" evidence="7">
    <location>
        <begin position="62"/>
        <end position="85"/>
    </location>
</feature>
<evidence type="ECO:0000256" key="3">
    <source>
        <dbReference type="ARBA" id="ARBA00022475"/>
    </source>
</evidence>
<feature type="domain" description="ABC transmembrane type-1" evidence="8">
    <location>
        <begin position="56"/>
        <end position="269"/>
    </location>
</feature>
<evidence type="ECO:0000256" key="4">
    <source>
        <dbReference type="ARBA" id="ARBA00022692"/>
    </source>
</evidence>
<evidence type="ECO:0000256" key="6">
    <source>
        <dbReference type="ARBA" id="ARBA00023136"/>
    </source>
</evidence>
<feature type="transmembrane region" description="Helical" evidence="7">
    <location>
        <begin position="97"/>
        <end position="118"/>
    </location>
</feature>
<dbReference type="Gene3D" id="1.10.3720.10">
    <property type="entry name" value="MetI-like"/>
    <property type="match status" value="2"/>
</dbReference>
<evidence type="ECO:0000313" key="9">
    <source>
        <dbReference type="EMBL" id="RZU98303.1"/>
    </source>
</evidence>
<feature type="domain" description="ABC transmembrane type-1" evidence="8">
    <location>
        <begin position="355"/>
        <end position="540"/>
    </location>
</feature>
<dbReference type="SUPFAM" id="SSF161098">
    <property type="entry name" value="MetI-like"/>
    <property type="match status" value="2"/>
</dbReference>
<evidence type="ECO:0000256" key="1">
    <source>
        <dbReference type="ARBA" id="ARBA00004651"/>
    </source>
</evidence>
<keyword evidence="4 7" id="KW-0812">Transmembrane</keyword>
<dbReference type="PROSITE" id="PS50928">
    <property type="entry name" value="ABC_TM1"/>
    <property type="match status" value="2"/>
</dbReference>
<accession>A0A4Q8CZ73</accession>
<dbReference type="CDD" id="cd06261">
    <property type="entry name" value="TM_PBP2"/>
    <property type="match status" value="1"/>
</dbReference>
<comment type="caution">
    <text evidence="9">The sequence shown here is derived from an EMBL/GenBank/DDBJ whole genome shotgun (WGS) entry which is preliminary data.</text>
</comment>
<name>A0A4Q8CZ73_9GAMM</name>
<organism evidence="9 10">
    <name type="scientific">Spiribacter vilamensis</name>
    <dbReference type="NCBI Taxonomy" id="531306"/>
    <lineage>
        <taxon>Bacteria</taxon>
        <taxon>Pseudomonadati</taxon>
        <taxon>Pseudomonadota</taxon>
        <taxon>Gammaproteobacteria</taxon>
        <taxon>Chromatiales</taxon>
        <taxon>Ectothiorhodospiraceae</taxon>
        <taxon>Spiribacter</taxon>
    </lineage>
</organism>
<dbReference type="EMBL" id="SHLI01000001">
    <property type="protein sequence ID" value="RZU98303.1"/>
    <property type="molecule type" value="Genomic_DNA"/>
</dbReference>
<protein>
    <submittedName>
        <fullName evidence="9">Putative thiamine transport system permease protein</fullName>
    </submittedName>
</protein>
<feature type="transmembrane region" description="Helical" evidence="7">
    <location>
        <begin position="472"/>
        <end position="493"/>
    </location>
</feature>
<dbReference type="PANTHER" id="PTHR30183:SF6">
    <property type="entry name" value="INNER MEMBRANE ABC TRANSPORTER PERMEASE PROTEIN YNJC"/>
    <property type="match status" value="1"/>
</dbReference>
<dbReference type="InterPro" id="IPR000515">
    <property type="entry name" value="MetI-like"/>
</dbReference>
<dbReference type="Proteomes" id="UP000292298">
    <property type="component" value="Unassembled WGS sequence"/>
</dbReference>
<feature type="transmembrane region" description="Helical" evidence="7">
    <location>
        <begin position="418"/>
        <end position="440"/>
    </location>
</feature>
<feature type="transmembrane region" description="Helical" evidence="7">
    <location>
        <begin position="294"/>
        <end position="323"/>
    </location>
</feature>
<feature type="transmembrane region" description="Helical" evidence="7">
    <location>
        <begin position="246"/>
        <end position="273"/>
    </location>
</feature>
<dbReference type="GO" id="GO:0005886">
    <property type="term" value="C:plasma membrane"/>
    <property type="evidence" value="ECO:0007669"/>
    <property type="project" value="UniProtKB-SubCell"/>
</dbReference>
<keyword evidence="5 7" id="KW-1133">Transmembrane helix</keyword>
<feature type="transmembrane region" description="Helical" evidence="7">
    <location>
        <begin position="355"/>
        <end position="377"/>
    </location>
</feature>
<dbReference type="InterPro" id="IPR035906">
    <property type="entry name" value="MetI-like_sf"/>
</dbReference>
<evidence type="ECO:0000256" key="2">
    <source>
        <dbReference type="ARBA" id="ARBA00022448"/>
    </source>
</evidence>
<keyword evidence="3" id="KW-1003">Cell membrane</keyword>
<proteinExistence type="predicted"/>
<keyword evidence="6 7" id="KW-0472">Membrane</keyword>
<dbReference type="GO" id="GO:0055085">
    <property type="term" value="P:transmembrane transport"/>
    <property type="evidence" value="ECO:0007669"/>
    <property type="project" value="InterPro"/>
</dbReference>
<dbReference type="RefSeq" id="WP_130502632.1">
    <property type="nucleotide sequence ID" value="NZ_SHLI01000001.1"/>
</dbReference>
<keyword evidence="2" id="KW-0813">Transport</keyword>
<dbReference type="PANTHER" id="PTHR30183">
    <property type="entry name" value="MOLYBDENUM TRANSPORT SYSTEM PERMEASE PROTEIN MODB"/>
    <property type="match status" value="1"/>
</dbReference>
<sequence length="556" mass="59748">MLLRTGLRTLVIAVIIGPVLLGVTQTLTAAFGWLPALGERSIGVAPWVALLDRPGLVTSIQLTVWTGIAATIVGFALAFAFVAGLYGTPAGRRLTPLLAPFLATPHAAIAIGLAFIIAPSGWLFRLLAEPLQLSQPPSFALVGDPMGIGLILGLLLKEIPFLALVMTASLGHLPVRRWLIAARSLGYSNASAWLRVVLPRLWPHIRLPTLIVLSYALSNVDMALLLGPSNPPVLAVVVLRLYTDPALSSLLTAGAGALLQAGLVMTAFAGVWLMERLITVTGRIWLRRGGRDRFVTPLLAMGRVGVRVLFALGGMAITALLVWSVTWRWPWPQRFPEQFSLAAWRQSGNDWTGPFGHSLLFAGITTIAALVLAIAWLETERRGRSSMLAGIVYLPLLLPQIGFLPGLQFGFLQLGIDAGILAVSWAHLLFVFPYVLLVLVGPWRGFDPMLTYQAASLGAGPLSRLLRVKLPVLIGPILAAIAIGVAVSIAQYLPTLIMGAGRLSTLTTEAVSLASGADRRITAVYAMLQTLIPLLVYTVAIITPIIRARNRRFLRE</sequence>
<keyword evidence="10" id="KW-1185">Reference proteome</keyword>
<comment type="subcellular location">
    <subcellularLocation>
        <location evidence="1">Cell membrane</location>
        <topology evidence="1">Multi-pass membrane protein</topology>
    </subcellularLocation>
</comment>
<dbReference type="OrthoDB" id="7852521at2"/>
<gene>
    <name evidence="9" type="ORF">EV698_0547</name>
</gene>
<evidence type="ECO:0000259" key="8">
    <source>
        <dbReference type="PROSITE" id="PS50928"/>
    </source>
</evidence>
<evidence type="ECO:0000313" key="10">
    <source>
        <dbReference type="Proteomes" id="UP000292298"/>
    </source>
</evidence>
<feature type="transmembrane region" description="Helical" evidence="7">
    <location>
        <begin position="389"/>
        <end position="412"/>
    </location>
</feature>